<dbReference type="InterPro" id="IPR003587">
    <property type="entry name" value="Hint_dom_N"/>
</dbReference>
<dbReference type="InterPro" id="IPR030934">
    <property type="entry name" value="Intein_C"/>
</dbReference>
<dbReference type="Gene3D" id="2.180.10.10">
    <property type="entry name" value="RHS repeat-associated core"/>
    <property type="match status" value="2"/>
</dbReference>
<dbReference type="Pfam" id="PF14428">
    <property type="entry name" value="DddA-like"/>
    <property type="match status" value="1"/>
</dbReference>
<dbReference type="NCBIfam" id="TIGR01443">
    <property type="entry name" value="intein_Cterm"/>
    <property type="match status" value="1"/>
</dbReference>
<dbReference type="EMBL" id="BIFH01000053">
    <property type="protein sequence ID" value="GCE01838.1"/>
    <property type="molecule type" value="Genomic_DNA"/>
</dbReference>
<dbReference type="InterPro" id="IPR032724">
    <property type="entry name" value="SCP1.201-like"/>
</dbReference>
<feature type="compositionally biased region" description="Low complexity" evidence="1">
    <location>
        <begin position="64"/>
        <end position="77"/>
    </location>
</feature>
<keyword evidence="4" id="KW-1185">Reference proteome</keyword>
<feature type="region of interest" description="Disordered" evidence="1">
    <location>
        <begin position="1241"/>
        <end position="1278"/>
    </location>
</feature>
<dbReference type="Pfam" id="PF05593">
    <property type="entry name" value="RHS_repeat"/>
    <property type="match status" value="2"/>
</dbReference>
<evidence type="ECO:0000256" key="1">
    <source>
        <dbReference type="SAM" id="MobiDB-lite"/>
    </source>
</evidence>
<accession>A0A401Z4S0</accession>
<name>A0A401Z4S0_9ACTN</name>
<dbReference type="CDD" id="cd00081">
    <property type="entry name" value="Hint"/>
    <property type="match status" value="1"/>
</dbReference>
<dbReference type="InterPro" id="IPR006530">
    <property type="entry name" value="YD"/>
</dbReference>
<feature type="region of interest" description="Disordered" evidence="1">
    <location>
        <begin position="1899"/>
        <end position="1930"/>
    </location>
</feature>
<feature type="compositionally biased region" description="Polar residues" evidence="1">
    <location>
        <begin position="122"/>
        <end position="138"/>
    </location>
</feature>
<dbReference type="Proteomes" id="UP000286931">
    <property type="component" value="Unassembled WGS sequence"/>
</dbReference>
<dbReference type="PANTHER" id="PTHR32305">
    <property type="match status" value="1"/>
</dbReference>
<dbReference type="NCBIfam" id="TIGR01643">
    <property type="entry name" value="YD_repeat_2x"/>
    <property type="match status" value="2"/>
</dbReference>
<gene>
    <name evidence="3" type="ORF">EHYA_09612</name>
</gene>
<dbReference type="SMART" id="SM00306">
    <property type="entry name" value="HintN"/>
    <property type="match status" value="1"/>
</dbReference>
<protein>
    <submittedName>
        <fullName evidence="3">Type IV secretion protein Rhs</fullName>
    </submittedName>
</protein>
<dbReference type="InterPro" id="IPR031325">
    <property type="entry name" value="RHS_repeat"/>
</dbReference>
<dbReference type="SUPFAM" id="SSF51294">
    <property type="entry name" value="Hedgehog/intein (Hint) domain"/>
    <property type="match status" value="1"/>
</dbReference>
<feature type="compositionally biased region" description="Basic and acidic residues" evidence="1">
    <location>
        <begin position="1263"/>
        <end position="1272"/>
    </location>
</feature>
<feature type="compositionally biased region" description="Low complexity" evidence="1">
    <location>
        <begin position="1900"/>
        <end position="1909"/>
    </location>
</feature>
<dbReference type="NCBIfam" id="TIGR03696">
    <property type="entry name" value="Rhs_assc_core"/>
    <property type="match status" value="1"/>
</dbReference>
<sequence length="2329" mass="250134">MTGATVLALTASVAPAQAVDWIETRPDTEGWSPRDLPKTPSVGGHDAPKPDARPLTGDGHRSWKPTATAWPKAAEAETAPAPASSFVARGGSSLLAAPTGGNAPGTPVWITTPTAATPGPLRSNTHAAPPSDATTTPSRVKVTVADHTAAEKAGVDGVLITVRPTEAASNPGKVTIGVDYAGFRDAFGADWSSRLRLVSMPECALTTPDAAECRTKSPVAGGRNDRVKNRVLADVDLSATAARSANAAPGAMLLAVTADASGPSGDYKATSLSPSGQWSAGGNSGSMNWSYGIAVPPAIGGTAPALNLAYNSGSVDGRTTSTNNQASWIGEGWEYSPGFVERSYDSCARDGQDKSGEKCWSNRNSLALSLNGKSSILVQDDTDKAKWRLEGDDDSRIEPLTGAVNGDDNGEYWRLTTGDGIQYYFGVGHRPGGNNQDTPTNSTWSAPVYGNNAGEPCNKASGFDASWCQQAWRWNLDYVVDPRGGMVTYWYNAETNRYTRGAILVGSGTLTEYTRGGTLARITYGSKQTDTAQPTAQVLFDTAERCLKKDGFDCDPAKMTKANAAKWPDVPVDKQCAATGKCEEYGQSFFSTRRLTKITTQSLVGSTYRTVDEYALDQDYPDPQDGSSPTLWLNSITRTAWDGTNKIDVPSVDFVGQFMPNRVDAGGDLAPPMNRRRLKGITNETGGQTTVTYNDPECTPATLPTPDANTNACYPMWWNYDEDSEPVLHWFHKYTVAEVTEHDIDTTTPNRSTRYEYVGGAAWHRDDAELTEDKEASRPKSKDRRTWNQYRGYGQVVTRSGNPSKDPVTQSATFYLRGMDADVKKDGTKRALTLIDSTGATLVDANQHAGFAYETQTFTGAGGSVAATSLNTPFSSAVTASHARARSLPPLEARRTATSRSRARSLLADAVTWRETSKTTTFEPLHGLPETVSDKADGLPEYCTKTTYAHNTAAWIIGKPVETISLVGTCDTTKSKDTVYAWARTLYDNKPYGEVGSIGDTTSTDAVIDYKADGTPNWVTTAKSEFDAYGRVTKATDAENKTTTTAYTPAAGGLPTTVAVTGPTGWTASTTYAGARNLPVKAVDVNGLAVEQEYDVLGRLIAVWKPGHTKADNADLQFAYAPSKTGPSVVTTRTLKTDKKYAVSHRILNSFLQERQTQSSTANDDFGRLITDTFHDSLGRPIKTNQPYLNTTSNPGTTVFVGNDNEVHGQNAVVYDGQGRTTAQTFSSKGIEQWRTTTTYAGADETRVTPPTGGAATLSISDARGKPKELREYNGGTPTGDDYSKITYTYTPRGELQKVTDAGGNTWTYTYDFLGRKTHVEDPDKGPSDTRYDLVGRVIGITDARGQNLAYTYDALGRKTASYKDSVADTNLLAEWTYDRYAKGQADGSSRYVGGKTGAKYTNEITGFEPGTYRPTGTRTTIPPAEGKLAGIYTIATRYEPVLGLPVATDLPAQAGLPAETLRSTYTTQGLRTKLGGERAYLNRALYDAFGGNTRATLGDSPLQAAFTSTYDPATGRLLSTNWDKETGTTASVDAASYTYKPNGDVTSVKAVRDGTTTDTQCFAYDGHRRLKEAWTDTAGTTTLPAPNVPGIGGCTTQTPTPSTVGGPDAYWQSFDYDIVGNRTKLVDHDATDDPTKNVTTEYGYRAGTTSTDRTHRLDTVTVKTGTREAVTTGLTYDQAGNTKTRPAADSNLQTLTWNEEDKLTAVASATGTSEYLHDADGNRIIRREAGKTTLYLGTDELTTNTDQSGSVVGTRYYPTAGGATVVRNGPATLTYMAADHHGTPTSTLDAATLAATRRQSKPFGEPRGPQPTQANGQWPDDKGFLGKPMDATGLTHVGAREYDPTLGRFISVDPIMDLTDAQQMHGYTYSSNSPLTYSDPSGAREICGVLGVNDCGDFQPQPGNASSPSNPPAAPAQPVNNATRTADSSGCSNWVALNCGRVKPITPPTMTKGKVTPKRSGFMKFVAGFGSGVADLIDTPCRIADSFGADIECGSKALEKQMESEGFKTDLSACAQVKGCDDSWQLGKKTENSTELLMDLGALTKVKGMNPCTHSFVPDTEVQMADGSLKKIKDIQPGDEVLATNPETGASKPRIVLASITTEDDKEFADLTVKVDNDDASIITTMNHPFWVPELRHWVNAGDLQAGQWLQTSAGTWAQVSAIRHFRKQQRTHDLTVDDDHTYYVRAGATAVLVHNISSEQCRGAVQQMDHVTSGVLDIQVDVVPFGSGPRSGGFVDDMGDWVPGMTQSNFHHVEMQAAAYMRRNDIKRGVLYINHPDGICQFCNGSAYTRPGGPPVRPIEDALPTGAQMWVYNQDGRFLGRFTGNYR</sequence>
<dbReference type="PANTHER" id="PTHR32305:SF17">
    <property type="entry name" value="TRNA NUCLEASE WAPA"/>
    <property type="match status" value="1"/>
</dbReference>
<dbReference type="InterPro" id="IPR050708">
    <property type="entry name" value="T6SS_VgrG/RHS"/>
</dbReference>
<evidence type="ECO:0000313" key="4">
    <source>
        <dbReference type="Proteomes" id="UP000286931"/>
    </source>
</evidence>
<evidence type="ECO:0000313" key="3">
    <source>
        <dbReference type="EMBL" id="GCE01838.1"/>
    </source>
</evidence>
<organism evidence="3 4">
    <name type="scientific">Embleya hyalina</name>
    <dbReference type="NCBI Taxonomy" id="516124"/>
    <lineage>
        <taxon>Bacteria</taxon>
        <taxon>Bacillati</taxon>
        <taxon>Actinomycetota</taxon>
        <taxon>Actinomycetes</taxon>
        <taxon>Kitasatosporales</taxon>
        <taxon>Streptomycetaceae</taxon>
        <taxon>Embleya</taxon>
    </lineage>
</organism>
<feature type="region of interest" description="Disordered" evidence="1">
    <location>
        <begin position="1799"/>
        <end position="1829"/>
    </location>
</feature>
<feature type="region of interest" description="Disordered" evidence="1">
    <location>
        <begin position="117"/>
        <end position="138"/>
    </location>
</feature>
<proteinExistence type="predicted"/>
<feature type="domain" description="Hint" evidence="2">
    <location>
        <begin position="2054"/>
        <end position="2155"/>
    </location>
</feature>
<comment type="caution">
    <text evidence="3">The sequence shown here is derived from an EMBL/GenBank/DDBJ whole genome shotgun (WGS) entry which is preliminary data.</text>
</comment>
<dbReference type="Gene3D" id="2.170.16.10">
    <property type="entry name" value="Hedgehog/Intein (Hint) domain"/>
    <property type="match status" value="1"/>
</dbReference>
<dbReference type="InterPro" id="IPR036844">
    <property type="entry name" value="Hint_dom_sf"/>
</dbReference>
<reference evidence="3 4" key="1">
    <citation type="submission" date="2018-12" db="EMBL/GenBank/DDBJ databases">
        <title>Draft genome sequence of Embleya hyalina NBRC 13850T.</title>
        <authorList>
            <person name="Komaki H."/>
            <person name="Hosoyama A."/>
            <person name="Kimura A."/>
            <person name="Ichikawa N."/>
            <person name="Tamura T."/>
        </authorList>
    </citation>
    <scope>NUCLEOTIDE SEQUENCE [LARGE SCALE GENOMIC DNA]</scope>
    <source>
        <strain evidence="3 4">NBRC 13850</strain>
    </source>
</reference>
<evidence type="ECO:0000259" key="2">
    <source>
        <dbReference type="SMART" id="SM00306"/>
    </source>
</evidence>
<feature type="region of interest" description="Disordered" evidence="1">
    <location>
        <begin position="21"/>
        <end position="77"/>
    </location>
</feature>
<dbReference type="InterPro" id="IPR022385">
    <property type="entry name" value="Rhs_assc_core"/>
</dbReference>
<dbReference type="Pfam" id="PF07591">
    <property type="entry name" value="PT-HINT"/>
    <property type="match status" value="1"/>
</dbReference>